<evidence type="ECO:0000259" key="2">
    <source>
        <dbReference type="Pfam" id="PF20732"/>
    </source>
</evidence>
<evidence type="ECO:0000313" key="4">
    <source>
        <dbReference type="Proteomes" id="UP000239706"/>
    </source>
</evidence>
<dbReference type="Gene3D" id="3.40.50.12170">
    <property type="entry name" value="Uncharacterised protein PF07075, DUF1343"/>
    <property type="match status" value="1"/>
</dbReference>
<name>A0A2T0B6M0_9CLOT</name>
<dbReference type="GO" id="GO:0033922">
    <property type="term" value="F:peptidoglycan beta-N-acetylmuramidase activity"/>
    <property type="evidence" value="ECO:0007669"/>
    <property type="project" value="InterPro"/>
</dbReference>
<dbReference type="Pfam" id="PF20732">
    <property type="entry name" value="NamZ_C"/>
    <property type="match status" value="1"/>
</dbReference>
<dbReference type="OrthoDB" id="9801061at2"/>
<evidence type="ECO:0000313" key="3">
    <source>
        <dbReference type="EMBL" id="PRR79541.1"/>
    </source>
</evidence>
<organism evidence="3 4">
    <name type="scientific">Clostridium liquoris</name>
    <dbReference type="NCBI Taxonomy" id="1289519"/>
    <lineage>
        <taxon>Bacteria</taxon>
        <taxon>Bacillati</taxon>
        <taxon>Bacillota</taxon>
        <taxon>Clostridia</taxon>
        <taxon>Eubacteriales</taxon>
        <taxon>Clostridiaceae</taxon>
        <taxon>Clostridium</taxon>
    </lineage>
</organism>
<dbReference type="RefSeq" id="WP_106062912.1">
    <property type="nucleotide sequence ID" value="NZ_PVXO01000023.1"/>
</dbReference>
<feature type="domain" description="Peptidoglycan beta-N-acetylmuramidase NamZ C-terminal" evidence="2">
    <location>
        <begin position="226"/>
        <end position="381"/>
    </location>
</feature>
<dbReference type="AlphaFoldDB" id="A0A2T0B6M0"/>
<dbReference type="EMBL" id="PVXO01000023">
    <property type="protein sequence ID" value="PRR79541.1"/>
    <property type="molecule type" value="Genomic_DNA"/>
</dbReference>
<reference evidence="3 4" key="1">
    <citation type="submission" date="2018-03" db="EMBL/GenBank/DDBJ databases">
        <title>Genome sequence of Clostridium liquoris DSM 100320.</title>
        <authorList>
            <person name="Poehlein A."/>
            <person name="Daniel R."/>
        </authorList>
    </citation>
    <scope>NUCLEOTIDE SEQUENCE [LARGE SCALE GENOMIC DNA]</scope>
    <source>
        <strain evidence="3 4">DSM 100320</strain>
    </source>
</reference>
<feature type="domain" description="Peptidoglycan beta-N-acetylmuramidase NamZ N-terminal" evidence="1">
    <location>
        <begin position="23"/>
        <end position="222"/>
    </location>
</feature>
<sequence>MSRVKLGIDNIDKYLDIFENKTVGLITNPTGIDSNFNSTIDLLKEKTNLVALYSPEHGVRGDIQAGEKVDNYIDEKTGLNVYSLYGKNKKPSYDIIKDLDVLVFDIQDVGSRFYTYLYTMAYAMESCKEFNKIFMVLDRPNPIGGEKIEGNILDINYKSFIGLYPITQRYGLTIGELALLFNKEFKIGCDLRIIKLEGWKRWMYFEDTNLPWIMPSPNIPTMDTALVYSGTCIFEGTNISEGRGTTKPFEVIGSPWLNAYRIAEEMNKMSLPGVKFRPAYFTPTFSKHSGDLCKGVQIHITSRKEFKPVITGLSLLFKIREESKEKFKFIPPYTKEGKHMIDYNTGGSYVREGKTTLKELIAMWNEDKIRFASIKERYHIY</sequence>
<dbReference type="InterPro" id="IPR048502">
    <property type="entry name" value="NamZ_N"/>
</dbReference>
<dbReference type="Gene3D" id="3.90.1150.140">
    <property type="match status" value="1"/>
</dbReference>
<proteinExistence type="predicted"/>
<dbReference type="Pfam" id="PF07075">
    <property type="entry name" value="NamZ_N"/>
    <property type="match status" value="1"/>
</dbReference>
<evidence type="ECO:0008006" key="5">
    <source>
        <dbReference type="Google" id="ProtNLM"/>
    </source>
</evidence>
<keyword evidence="4" id="KW-1185">Reference proteome</keyword>
<gene>
    <name evidence="3" type="ORF">CLLI_07470</name>
</gene>
<dbReference type="InterPro" id="IPR048503">
    <property type="entry name" value="NamZ_C"/>
</dbReference>
<dbReference type="InterPro" id="IPR008302">
    <property type="entry name" value="NamZ"/>
</dbReference>
<accession>A0A2T0B6M0</accession>
<evidence type="ECO:0000259" key="1">
    <source>
        <dbReference type="Pfam" id="PF07075"/>
    </source>
</evidence>
<dbReference type="PANTHER" id="PTHR42915:SF1">
    <property type="entry name" value="PEPTIDOGLYCAN BETA-N-ACETYLMURAMIDASE NAMZ"/>
    <property type="match status" value="1"/>
</dbReference>
<comment type="caution">
    <text evidence="3">The sequence shown here is derived from an EMBL/GenBank/DDBJ whole genome shotgun (WGS) entry which is preliminary data.</text>
</comment>
<dbReference type="PANTHER" id="PTHR42915">
    <property type="entry name" value="HYPOTHETICAL 460 KDA PROTEIN IN FEUA-SIGW INTERGENIC REGION [PRECURSOR]"/>
    <property type="match status" value="1"/>
</dbReference>
<protein>
    <recommendedName>
        <fullName evidence="5">DUF1343 domain-containing protein</fullName>
    </recommendedName>
</protein>
<dbReference type="Proteomes" id="UP000239706">
    <property type="component" value="Unassembled WGS sequence"/>
</dbReference>
<dbReference type="PIRSF" id="PIRSF016719">
    <property type="entry name" value="UCP016719"/>
    <property type="match status" value="1"/>
</dbReference>